<sequence>MVKQYDIYWANLDPTLGSEIKKSRPCVIISPNFSNNILNTVLVAPITSTLRNFPMRIEITLKGKRGQIALDQIRCIDKLRLGNNMDSLNKRSIKELKAILSEYLIE</sequence>
<dbReference type="Gene3D" id="2.30.30.110">
    <property type="match status" value="1"/>
</dbReference>
<keyword evidence="1" id="KW-0378">Hydrolase</keyword>
<evidence type="ECO:0000313" key="3">
    <source>
        <dbReference type="Proteomes" id="UP000033497"/>
    </source>
</evidence>
<reference evidence="2 3" key="1">
    <citation type="submission" date="2014-10" db="EMBL/GenBank/DDBJ databases">
        <title>Genome sequencing of Vitellibacter vladivostokensis KMM 3516.</title>
        <authorList>
            <person name="Thevarajoo S."/>
            <person name="Selvaratnam C."/>
            <person name="Goh K.M."/>
            <person name="Chong C.S."/>
        </authorList>
    </citation>
    <scope>NUCLEOTIDE SEQUENCE [LARGE SCALE GENOMIC DNA]</scope>
    <source>
        <strain evidence="2 3">KMM 3516</strain>
    </source>
</reference>
<comment type="function">
    <text evidence="1">Toxic component of a type II toxin-antitoxin (TA) system.</text>
</comment>
<dbReference type="Pfam" id="PF02452">
    <property type="entry name" value="PemK_toxin"/>
    <property type="match status" value="1"/>
</dbReference>
<organism evidence="2 3">
    <name type="scientific">Aequorivita vladivostokensis</name>
    <dbReference type="NCBI Taxonomy" id="171194"/>
    <lineage>
        <taxon>Bacteria</taxon>
        <taxon>Pseudomonadati</taxon>
        <taxon>Bacteroidota</taxon>
        <taxon>Flavobacteriia</taxon>
        <taxon>Flavobacteriales</taxon>
        <taxon>Flavobacteriaceae</taxon>
        <taxon>Aequorivita</taxon>
    </lineage>
</organism>
<proteinExistence type="inferred from homology"/>
<protein>
    <recommendedName>
        <fullName evidence="1">mRNA interferase</fullName>
        <ecNumber evidence="1">3.1.-.-</ecNumber>
    </recommendedName>
</protein>
<keyword evidence="1" id="KW-0255">Endonuclease</keyword>
<keyword evidence="3" id="KW-1185">Reference proteome</keyword>
<dbReference type="PIRSF" id="PIRSF033490">
    <property type="entry name" value="MazF"/>
    <property type="match status" value="1"/>
</dbReference>
<dbReference type="PANTHER" id="PTHR33988:SF2">
    <property type="entry name" value="ENDORIBONUCLEASE MAZF"/>
    <property type="match status" value="1"/>
</dbReference>
<dbReference type="Proteomes" id="UP000033497">
    <property type="component" value="Unassembled WGS sequence"/>
</dbReference>
<gene>
    <name evidence="2" type="ORF">MB09_07520</name>
</gene>
<name>A0ABR5DID8_9FLAO</name>
<accession>A0ABR5DID8</accession>
<dbReference type="SUPFAM" id="SSF50118">
    <property type="entry name" value="Cell growth inhibitor/plasmid maintenance toxic component"/>
    <property type="match status" value="1"/>
</dbReference>
<comment type="caution">
    <text evidence="2">The sequence shown here is derived from an EMBL/GenBank/DDBJ whole genome shotgun (WGS) entry which is preliminary data.</text>
</comment>
<dbReference type="EC" id="3.1.-.-" evidence="1"/>
<dbReference type="InterPro" id="IPR011067">
    <property type="entry name" value="Plasmid_toxin/cell-grow_inhib"/>
</dbReference>
<dbReference type="PANTHER" id="PTHR33988">
    <property type="entry name" value="ENDORIBONUCLEASE MAZF-RELATED"/>
    <property type="match status" value="1"/>
</dbReference>
<dbReference type="EMBL" id="JSVU01000004">
    <property type="protein sequence ID" value="KJJ38533.1"/>
    <property type="molecule type" value="Genomic_DNA"/>
</dbReference>
<evidence type="ECO:0000256" key="1">
    <source>
        <dbReference type="PIRNR" id="PIRNR033490"/>
    </source>
</evidence>
<keyword evidence="1" id="KW-0540">Nuclease</keyword>
<dbReference type="InterPro" id="IPR003477">
    <property type="entry name" value="PemK-like"/>
</dbReference>
<evidence type="ECO:0000313" key="2">
    <source>
        <dbReference type="EMBL" id="KJJ38533.1"/>
    </source>
</evidence>
<comment type="similarity">
    <text evidence="1">Belongs to the PemK/MazF family.</text>
</comment>
<dbReference type="RefSeq" id="WP_045080286.1">
    <property type="nucleotide sequence ID" value="NZ_JSVU01000004.1"/>
</dbReference>